<reference evidence="8" key="1">
    <citation type="submission" date="2012-07" db="EMBL/GenBank/DDBJ databases">
        <title>Genome of the Chinese tree shrew, a rising model animal genetically related to primates.</title>
        <authorList>
            <person name="Zhang G."/>
            <person name="Fan Y."/>
            <person name="Yao Y."/>
            <person name="Huang Z."/>
        </authorList>
    </citation>
    <scope>NUCLEOTIDE SEQUENCE [LARGE SCALE GENOMIC DNA]</scope>
</reference>
<dbReference type="EMBL" id="KB320755">
    <property type="protein sequence ID" value="ELW64117.1"/>
    <property type="molecule type" value="Genomic_DNA"/>
</dbReference>
<evidence type="ECO:0000313" key="7">
    <source>
        <dbReference type="EMBL" id="ELW64117.1"/>
    </source>
</evidence>
<gene>
    <name evidence="7" type="ORF">TREES_T100004012</name>
</gene>
<dbReference type="eggNOG" id="ENOG502S1B7">
    <property type="taxonomic scope" value="Eukaryota"/>
</dbReference>
<dbReference type="InterPro" id="IPR027417">
    <property type="entry name" value="P-loop_NTPase"/>
</dbReference>
<evidence type="ECO:0000256" key="1">
    <source>
        <dbReference type="ARBA" id="ARBA00008535"/>
    </source>
</evidence>
<dbReference type="InterPro" id="IPR045058">
    <property type="entry name" value="GIMA/IAN/Toc"/>
</dbReference>
<evidence type="ECO:0000256" key="4">
    <source>
        <dbReference type="ARBA" id="ARBA00067123"/>
    </source>
</evidence>
<dbReference type="PANTHER" id="PTHR10903">
    <property type="entry name" value="GTPASE, IMAP FAMILY MEMBER-RELATED"/>
    <property type="match status" value="1"/>
</dbReference>
<evidence type="ECO:0000259" key="6">
    <source>
        <dbReference type="PROSITE" id="PS51720"/>
    </source>
</evidence>
<dbReference type="SUPFAM" id="SSF52540">
    <property type="entry name" value="P-loop containing nucleoside triphosphate hydrolases"/>
    <property type="match status" value="1"/>
</dbReference>
<evidence type="ECO:0000256" key="2">
    <source>
        <dbReference type="ARBA" id="ARBA00022741"/>
    </source>
</evidence>
<sequence length="285" mass="32331">MLTEPLQKTQPVLLFVKEEDKPQRAFPPPCAIDWPNVVTEMISATGRAGAYGRCALEERCNPSLVFQRMTDPNKMIINLALFGTTQSGKSSAGNVLLGSLDFPSRFAPGSVTSECSLGRSCHLRSFMRRRGQEITLQVQVLDTPGYPHSRMSRMHVKQQVKEALEHHFGQEGLHLALLVQRVDVPFRAQEASYPVEMIQELLGHAWKNYTAILFTHAEKIQEAGSNEDEYLRGASETLLTLLNTIQHRYVFQYKTANSLNEQRMTILERIMAIIKENHYNVLTFK</sequence>
<dbReference type="PROSITE" id="PS51720">
    <property type="entry name" value="G_AIG1"/>
    <property type="match status" value="1"/>
</dbReference>
<evidence type="ECO:0000313" key="8">
    <source>
        <dbReference type="Proteomes" id="UP000011518"/>
    </source>
</evidence>
<accession>L9KSE4</accession>
<dbReference type="FunFam" id="3.40.50.300:FF:001392">
    <property type="entry name" value="GTPase IMAP family member GIMD1"/>
    <property type="match status" value="1"/>
</dbReference>
<organism evidence="7 8">
    <name type="scientific">Tupaia chinensis</name>
    <name type="common">Chinese tree shrew</name>
    <name type="synonym">Tupaia belangeri chinensis</name>
    <dbReference type="NCBI Taxonomy" id="246437"/>
    <lineage>
        <taxon>Eukaryota</taxon>
        <taxon>Metazoa</taxon>
        <taxon>Chordata</taxon>
        <taxon>Craniata</taxon>
        <taxon>Vertebrata</taxon>
        <taxon>Euteleostomi</taxon>
        <taxon>Mammalia</taxon>
        <taxon>Eutheria</taxon>
        <taxon>Euarchontoglires</taxon>
        <taxon>Scandentia</taxon>
        <taxon>Tupaiidae</taxon>
        <taxon>Tupaia</taxon>
    </lineage>
</organism>
<evidence type="ECO:0000256" key="5">
    <source>
        <dbReference type="ARBA" id="ARBA00076741"/>
    </source>
</evidence>
<feature type="domain" description="AIG1-type G" evidence="6">
    <location>
        <begin position="74"/>
        <end position="285"/>
    </location>
</feature>
<protein>
    <recommendedName>
        <fullName evidence="4">GTPase IMAP family member GIMD1</fullName>
    </recommendedName>
    <alternativeName>
        <fullName evidence="5">GIMAP family P-loop NTPase domain-containing protein 1</fullName>
    </alternativeName>
</protein>
<keyword evidence="2" id="KW-0547">Nucleotide-binding</keyword>
<dbReference type="PANTHER" id="PTHR10903:SF103">
    <property type="entry name" value="GTPASE IMAP FAMILY MEMBER GIMD1"/>
    <property type="match status" value="1"/>
</dbReference>
<proteinExistence type="inferred from homology"/>
<dbReference type="InParanoid" id="L9KSE4"/>
<keyword evidence="8" id="KW-1185">Reference proteome</keyword>
<dbReference type="Gene3D" id="3.40.50.300">
    <property type="entry name" value="P-loop containing nucleotide triphosphate hydrolases"/>
    <property type="match status" value="1"/>
</dbReference>
<reference evidence="8" key="2">
    <citation type="journal article" date="2013" name="Nat. Commun.">
        <title>Genome of the Chinese tree shrew.</title>
        <authorList>
            <person name="Fan Y."/>
            <person name="Huang Z.Y."/>
            <person name="Cao C.C."/>
            <person name="Chen C.S."/>
            <person name="Chen Y.X."/>
            <person name="Fan D.D."/>
            <person name="He J."/>
            <person name="Hou H.L."/>
            <person name="Hu L."/>
            <person name="Hu X.T."/>
            <person name="Jiang X.T."/>
            <person name="Lai R."/>
            <person name="Lang Y.S."/>
            <person name="Liang B."/>
            <person name="Liao S.G."/>
            <person name="Mu D."/>
            <person name="Ma Y.Y."/>
            <person name="Niu Y.Y."/>
            <person name="Sun X.Q."/>
            <person name="Xia J.Q."/>
            <person name="Xiao J."/>
            <person name="Xiong Z.Q."/>
            <person name="Xu L."/>
            <person name="Yang L."/>
            <person name="Zhang Y."/>
            <person name="Zhao W."/>
            <person name="Zhao X.D."/>
            <person name="Zheng Y.T."/>
            <person name="Zhou J.M."/>
            <person name="Zhu Y.B."/>
            <person name="Zhang G.J."/>
            <person name="Wang J."/>
            <person name="Yao Y.G."/>
        </authorList>
    </citation>
    <scope>NUCLEOTIDE SEQUENCE [LARGE SCALE GENOMIC DNA]</scope>
</reference>
<dbReference type="InterPro" id="IPR006703">
    <property type="entry name" value="G_AIG1"/>
</dbReference>
<keyword evidence="3" id="KW-0342">GTP-binding</keyword>
<evidence type="ECO:0000256" key="3">
    <source>
        <dbReference type="ARBA" id="ARBA00023134"/>
    </source>
</evidence>
<dbReference type="AlphaFoldDB" id="L9KSE4"/>
<name>L9KSE4_TUPCH</name>
<dbReference type="Proteomes" id="UP000011518">
    <property type="component" value="Unassembled WGS sequence"/>
</dbReference>
<dbReference type="GO" id="GO:0005525">
    <property type="term" value="F:GTP binding"/>
    <property type="evidence" value="ECO:0007669"/>
    <property type="project" value="UniProtKB-KW"/>
</dbReference>
<comment type="similarity">
    <text evidence="1">Belongs to the TRAFAC class TrmE-Era-EngA-EngB-Septin-like GTPase superfamily. AIG1/Toc34/Toc159-like paraseptin GTPase family. IAN subfamily.</text>
</comment>
<dbReference type="Pfam" id="PF04548">
    <property type="entry name" value="AIG1"/>
    <property type="match status" value="1"/>
</dbReference>